<dbReference type="InterPro" id="IPR012808">
    <property type="entry name" value="CHP02453"/>
</dbReference>
<organism evidence="1">
    <name type="scientific">Boseongicola sp. SB0664_bin_43</name>
    <dbReference type="NCBI Taxonomy" id="2604844"/>
    <lineage>
        <taxon>Bacteria</taxon>
        <taxon>Pseudomonadati</taxon>
        <taxon>Pseudomonadota</taxon>
        <taxon>Alphaproteobacteria</taxon>
        <taxon>Rhodobacterales</taxon>
        <taxon>Paracoccaceae</taxon>
        <taxon>Boseongicola</taxon>
    </lineage>
</organism>
<evidence type="ECO:0000313" key="1">
    <source>
        <dbReference type="EMBL" id="MXY33702.1"/>
    </source>
</evidence>
<gene>
    <name evidence="1" type="ORF">F4Y60_06365</name>
</gene>
<dbReference type="AlphaFoldDB" id="A0A6B0Y1B1"/>
<dbReference type="NCBIfam" id="TIGR02453">
    <property type="entry name" value="TIGR02453 family protein"/>
    <property type="match status" value="1"/>
</dbReference>
<dbReference type="PANTHER" id="PTHR36452:SF1">
    <property type="entry name" value="DUF2461 DOMAIN-CONTAINING PROTEIN"/>
    <property type="match status" value="1"/>
</dbReference>
<dbReference type="Pfam" id="PF09365">
    <property type="entry name" value="DUF2461"/>
    <property type="match status" value="1"/>
</dbReference>
<proteinExistence type="predicted"/>
<name>A0A6B0Y1B1_9RHOB</name>
<dbReference type="EMBL" id="VXRY01000255">
    <property type="protein sequence ID" value="MXY33702.1"/>
    <property type="molecule type" value="Genomic_DNA"/>
</dbReference>
<sequence>MPKPTHIGAMTVPNMIAPELFRFLRELRENNNREWFADNKPRFREAVQLPMIDFIETMAPWLAKHAPAFVADTRLNGGSLFRIYRDTRFSADKTPYKTNVGCHFRHRAGKDAHAPGFYVHIAPDEVFFGGGIWTPPTPVLNRIRDAIVEDPGHWQAIQRAPAFGEVLGGLSAAESLKKAPRGYPDDHPCLEDLKRKSLYAAASCTEAQVCAADFPDRVAETFAALSPLLQFMVGALGLDWGRSRDPMFAGAAPGG</sequence>
<dbReference type="PANTHER" id="PTHR36452">
    <property type="entry name" value="CHROMOSOME 12, WHOLE GENOME SHOTGUN SEQUENCE"/>
    <property type="match status" value="1"/>
</dbReference>
<accession>A0A6B0Y1B1</accession>
<protein>
    <submittedName>
        <fullName evidence="1">DUF2461 domain-containing protein</fullName>
    </submittedName>
</protein>
<comment type="caution">
    <text evidence="1">The sequence shown here is derived from an EMBL/GenBank/DDBJ whole genome shotgun (WGS) entry which is preliminary data.</text>
</comment>
<dbReference type="PIRSF" id="PIRSF028451">
    <property type="entry name" value="UCP028451"/>
    <property type="match status" value="1"/>
</dbReference>
<reference evidence="1" key="1">
    <citation type="submission" date="2019-09" db="EMBL/GenBank/DDBJ databases">
        <title>Characterisation of the sponge microbiome using genome-centric metagenomics.</title>
        <authorList>
            <person name="Engelberts J.P."/>
            <person name="Robbins S.J."/>
            <person name="De Goeij J.M."/>
            <person name="Aranda M."/>
            <person name="Bell S.C."/>
            <person name="Webster N.S."/>
        </authorList>
    </citation>
    <scope>NUCLEOTIDE SEQUENCE</scope>
    <source>
        <strain evidence="1">SB0664_bin_43</strain>
    </source>
</reference>
<dbReference type="InterPro" id="IPR015996">
    <property type="entry name" value="UCP028451"/>
</dbReference>